<dbReference type="InterPro" id="IPR008949">
    <property type="entry name" value="Isoprenoid_synthase_dom_sf"/>
</dbReference>
<dbReference type="PROSITE" id="PS00444">
    <property type="entry name" value="POLYPRENYL_SYNTHASE_2"/>
    <property type="match status" value="1"/>
</dbReference>
<accession>A0A6M4ILW3</accession>
<keyword evidence="4" id="KW-0479">Metal-binding</keyword>
<protein>
    <submittedName>
        <fullName evidence="7">Polyprenyl synthetase family protein</fullName>
    </submittedName>
</protein>
<sequence>MTLSTRTPTALAAALRDIQAPVQDDLSKVSQELWRIVSADVPLVNEVQEHLMGMKGKLFRPTLLLLSSSVEHEPPARAITFAAIIELIHLATLVHDDAVDHSALRRGMPTVNSLFSHQVSVIMGDYLYLRALRELVALGDLEAMKAVTQASNEMTLGEIRQLAAYDALAFTERDYETLIRAKTGSLFRASCEVGALCGAPNHRESLARFGERLGMAFQVADDLLDYTEGQEMTGKPSGLDLKEHKVTLPLIAALREMPSSARQRVDALFAAAEPEDEAIAEVVAIVRAHGGLDYARRRADHFSREAEDALSDLPDCAARTALTDAIAYVVERRW</sequence>
<dbReference type="PANTHER" id="PTHR12001">
    <property type="entry name" value="GERANYLGERANYL PYROPHOSPHATE SYNTHASE"/>
    <property type="match status" value="1"/>
</dbReference>
<dbReference type="Proteomes" id="UP000500938">
    <property type="component" value="Chromosome"/>
</dbReference>
<dbReference type="GO" id="GO:0008299">
    <property type="term" value="P:isoprenoid biosynthetic process"/>
    <property type="evidence" value="ECO:0007669"/>
    <property type="project" value="InterPro"/>
</dbReference>
<keyword evidence="3 6" id="KW-0808">Transferase</keyword>
<evidence type="ECO:0000256" key="2">
    <source>
        <dbReference type="ARBA" id="ARBA00006706"/>
    </source>
</evidence>
<gene>
    <name evidence="7" type="ORF">HKW67_04675</name>
</gene>
<dbReference type="InterPro" id="IPR000092">
    <property type="entry name" value="Polyprenyl_synt"/>
</dbReference>
<comment type="cofactor">
    <cofactor evidence="1">
        <name>Mg(2+)</name>
        <dbReference type="ChEBI" id="CHEBI:18420"/>
    </cofactor>
</comment>
<name>A0A6M4ILW3_9BACT</name>
<reference evidence="7 8" key="1">
    <citation type="submission" date="2020-05" db="EMBL/GenBank/DDBJ databases">
        <title>Complete genome sequence of Gemmatimonas greenlandica TET16.</title>
        <authorList>
            <person name="Zeng Y."/>
        </authorList>
    </citation>
    <scope>NUCLEOTIDE SEQUENCE [LARGE SCALE GENOMIC DNA]</scope>
    <source>
        <strain evidence="7 8">TET16</strain>
    </source>
</reference>
<evidence type="ECO:0000256" key="5">
    <source>
        <dbReference type="ARBA" id="ARBA00022842"/>
    </source>
</evidence>
<evidence type="ECO:0000256" key="3">
    <source>
        <dbReference type="ARBA" id="ARBA00022679"/>
    </source>
</evidence>
<proteinExistence type="inferred from homology"/>
<dbReference type="SUPFAM" id="SSF48576">
    <property type="entry name" value="Terpenoid synthases"/>
    <property type="match status" value="1"/>
</dbReference>
<dbReference type="EMBL" id="CP053085">
    <property type="protein sequence ID" value="QJR34858.1"/>
    <property type="molecule type" value="Genomic_DNA"/>
</dbReference>
<evidence type="ECO:0000256" key="6">
    <source>
        <dbReference type="RuleBase" id="RU004466"/>
    </source>
</evidence>
<dbReference type="CDD" id="cd00685">
    <property type="entry name" value="Trans_IPPS_HT"/>
    <property type="match status" value="1"/>
</dbReference>
<dbReference type="GO" id="GO:0046872">
    <property type="term" value="F:metal ion binding"/>
    <property type="evidence" value="ECO:0007669"/>
    <property type="project" value="UniProtKB-KW"/>
</dbReference>
<dbReference type="SFLD" id="SFLDS00005">
    <property type="entry name" value="Isoprenoid_Synthase_Type_I"/>
    <property type="match status" value="1"/>
</dbReference>
<evidence type="ECO:0000256" key="4">
    <source>
        <dbReference type="ARBA" id="ARBA00022723"/>
    </source>
</evidence>
<dbReference type="PROSITE" id="PS00723">
    <property type="entry name" value="POLYPRENYL_SYNTHASE_1"/>
    <property type="match status" value="1"/>
</dbReference>
<dbReference type="PANTHER" id="PTHR12001:SF69">
    <property type="entry name" value="ALL TRANS-POLYPRENYL-DIPHOSPHATE SYNTHASE PDSS1"/>
    <property type="match status" value="1"/>
</dbReference>
<evidence type="ECO:0000256" key="1">
    <source>
        <dbReference type="ARBA" id="ARBA00001946"/>
    </source>
</evidence>
<evidence type="ECO:0000313" key="8">
    <source>
        <dbReference type="Proteomes" id="UP000500938"/>
    </source>
</evidence>
<comment type="similarity">
    <text evidence="2 6">Belongs to the FPP/GGPP synthase family.</text>
</comment>
<keyword evidence="8" id="KW-1185">Reference proteome</keyword>
<dbReference type="KEGG" id="ggr:HKW67_04675"/>
<dbReference type="Gene3D" id="1.10.600.10">
    <property type="entry name" value="Farnesyl Diphosphate Synthase"/>
    <property type="match status" value="1"/>
</dbReference>
<dbReference type="GO" id="GO:0004659">
    <property type="term" value="F:prenyltransferase activity"/>
    <property type="evidence" value="ECO:0007669"/>
    <property type="project" value="InterPro"/>
</dbReference>
<keyword evidence="5" id="KW-0460">Magnesium</keyword>
<dbReference type="RefSeq" id="WP_171224285.1">
    <property type="nucleotide sequence ID" value="NZ_CP053085.1"/>
</dbReference>
<dbReference type="InterPro" id="IPR033749">
    <property type="entry name" value="Polyprenyl_synt_CS"/>
</dbReference>
<dbReference type="AlphaFoldDB" id="A0A6M4ILW3"/>
<organism evidence="7 8">
    <name type="scientific">Gemmatimonas groenlandica</name>
    <dbReference type="NCBI Taxonomy" id="2732249"/>
    <lineage>
        <taxon>Bacteria</taxon>
        <taxon>Pseudomonadati</taxon>
        <taxon>Gemmatimonadota</taxon>
        <taxon>Gemmatimonadia</taxon>
        <taxon>Gemmatimonadales</taxon>
        <taxon>Gemmatimonadaceae</taxon>
        <taxon>Gemmatimonas</taxon>
    </lineage>
</organism>
<dbReference type="Pfam" id="PF00348">
    <property type="entry name" value="polyprenyl_synt"/>
    <property type="match status" value="1"/>
</dbReference>
<evidence type="ECO:0000313" key="7">
    <source>
        <dbReference type="EMBL" id="QJR34858.1"/>
    </source>
</evidence>